<dbReference type="Proteomes" id="UP000295718">
    <property type="component" value="Unassembled WGS sequence"/>
</dbReference>
<accession>A0A4R1QPE1</accession>
<dbReference type="AlphaFoldDB" id="A0A4R1QPE1"/>
<dbReference type="InterPro" id="IPR025237">
    <property type="entry name" value="DUF4183"/>
</dbReference>
<keyword evidence="3" id="KW-1185">Reference proteome</keyword>
<gene>
    <name evidence="2" type="ORF">EDD76_11647</name>
</gene>
<sequence length="905" mass="100259">MFGDNMLSLHREKNLLNADVYQYNTLSDGVKRIYTNDDELIQYGDRGILDPNDVSFFGLFINGVLQPKVNYEIQKGLLLLKTEDVPIKNSTIIISFTTLEDKSAKATKLNSALVEGILPSGVISSGPATDIDIYVQDNLSNCLHLESTLMCGPECIPSGCNGTWEFTLTISNISHIPITNIVIANTILLDLITNIENTSVSCGSILIKDGVITWDIDTLDLCESATATFKAEGFFQVEGIRCIARSMAYGSTVSGSVNTDIICINPVNVSQGLELTQAITSGPAEITVNTANTWRVEIKISNLSADTVSDILIRDILFVDHIKCVKVISISHGTVNLSGNELLWKIDVLRELDTSVLIVDIVGCFCLNGSKTLGTALGVGRMNTRRIFSNLSQDFQIVVSPKRNIAKKKLLLQARVFNKSMKTFLGHPKKWTFSLNITNTNNEIMRNIIVIDYILLDEFKNITIKSITSGKILVSDNSIIWKIEKLLPCETLTAIIEVDGLFNTIGCRSLSRAIAGGSDSNSCIISNITSGCPVKVFSRCEHAAPFRMNPCFPAYAFMIISAVSRVQQLLFCLDYLETFACSNPVINPAYDIFELKKYLNFLLQEELLSVHDRPAGIHKNNDCPDIFGDLTIEKYIVSGPLEVNANEINTWRVEIRISNHGYGPVHNIVMTDTLLLDDLTCFNPISFTKGTISQEGNIITWDIGTLNSRNTVVLLAEITGSFHKKNNKILNVSDYQYNTVSDGIKKEFTDIDELLIYGDYGIPDPKDVSFFNLYINGVLQPETNYSVEAGLLTLTIAEPPKKDVPIILEYLVIKDDNNQLLKAETYQYNTLSNGGKTYTDADELTVYGDRGILDPNQTSYNNLFVNGVIQPSINYTIERGILTLTVAHAPMEESPILIRFVSLYL</sequence>
<comment type="caution">
    <text evidence="2">The sequence shown here is derived from an EMBL/GenBank/DDBJ whole genome shotgun (WGS) entry which is preliminary data.</text>
</comment>
<proteinExistence type="predicted"/>
<reference evidence="2 3" key="1">
    <citation type="submission" date="2019-03" db="EMBL/GenBank/DDBJ databases">
        <title>Genomic Encyclopedia of Type Strains, Phase IV (KMG-IV): sequencing the most valuable type-strain genomes for metagenomic binning, comparative biology and taxonomic classification.</title>
        <authorList>
            <person name="Goeker M."/>
        </authorList>
    </citation>
    <scope>NUCLEOTIDE SEQUENCE [LARGE SCALE GENOMIC DNA]</scope>
    <source>
        <strain evidence="2 3">DSM 100556</strain>
    </source>
</reference>
<dbReference type="STRING" id="1469948.GCA_000732725_03401"/>
<organism evidence="2 3">
    <name type="scientific">Kineothrix alysoides</name>
    <dbReference type="NCBI Taxonomy" id="1469948"/>
    <lineage>
        <taxon>Bacteria</taxon>
        <taxon>Bacillati</taxon>
        <taxon>Bacillota</taxon>
        <taxon>Clostridia</taxon>
        <taxon>Lachnospirales</taxon>
        <taxon>Lachnospiraceae</taxon>
        <taxon>Kineothrix</taxon>
    </lineage>
</organism>
<dbReference type="EMBL" id="SLUO01000016">
    <property type="protein sequence ID" value="TCL55207.1"/>
    <property type="molecule type" value="Genomic_DNA"/>
</dbReference>
<feature type="domain" description="DUF4183" evidence="1">
    <location>
        <begin position="24"/>
        <end position="96"/>
    </location>
</feature>
<feature type="domain" description="DUF4183" evidence="1">
    <location>
        <begin position="738"/>
        <end position="810"/>
    </location>
</feature>
<protein>
    <submittedName>
        <fullName evidence="2">Uncharacterized protein DUF4183</fullName>
    </submittedName>
</protein>
<dbReference type="Pfam" id="PF13799">
    <property type="entry name" value="DUF4183"/>
    <property type="match status" value="3"/>
</dbReference>
<dbReference type="RefSeq" id="WP_031392026.1">
    <property type="nucleotide sequence ID" value="NZ_JPNB01000002.1"/>
</dbReference>
<dbReference type="OrthoDB" id="1708226at2"/>
<evidence type="ECO:0000313" key="2">
    <source>
        <dbReference type="EMBL" id="TCL55207.1"/>
    </source>
</evidence>
<feature type="domain" description="DUF4183" evidence="1">
    <location>
        <begin position="836"/>
        <end position="900"/>
    </location>
</feature>
<evidence type="ECO:0000313" key="3">
    <source>
        <dbReference type="Proteomes" id="UP000295718"/>
    </source>
</evidence>
<evidence type="ECO:0000259" key="1">
    <source>
        <dbReference type="Pfam" id="PF13799"/>
    </source>
</evidence>
<name>A0A4R1QPE1_9FIRM</name>